<accession>A0ACC7LMV2</accession>
<dbReference type="Proteomes" id="UP001595191">
    <property type="component" value="Unassembled WGS sequence"/>
</dbReference>
<sequence length="82" mass="9185">MTKLDPIIAVNDVVKSSKRYRSVFGCRSRHGGPEFDILVSDNDEVVLGLHKWGAYDHPTIEKPHNSPGNGLILYFITVNYEG</sequence>
<evidence type="ECO:0000313" key="1">
    <source>
        <dbReference type="EMBL" id="MFH6605088.1"/>
    </source>
</evidence>
<comment type="caution">
    <text evidence="1">The sequence shown here is derived from an EMBL/GenBank/DDBJ whole genome shotgun (WGS) entry which is preliminary data.</text>
</comment>
<gene>
    <name evidence="1" type="ORF">ACEZ3G_16495</name>
</gene>
<protein>
    <submittedName>
        <fullName evidence="1">Uncharacterized protein</fullName>
    </submittedName>
</protein>
<proteinExistence type="predicted"/>
<evidence type="ECO:0000313" key="2">
    <source>
        <dbReference type="Proteomes" id="UP001595191"/>
    </source>
</evidence>
<dbReference type="EMBL" id="JBHFPV010000007">
    <property type="protein sequence ID" value="MFH6605088.1"/>
    <property type="molecule type" value="Genomic_DNA"/>
</dbReference>
<organism evidence="1 2">
    <name type="scientific">Meishania litoralis</name>
    <dbReference type="NCBI Taxonomy" id="3434685"/>
    <lineage>
        <taxon>Bacteria</taxon>
        <taxon>Pseudomonadati</taxon>
        <taxon>Bacteroidota</taxon>
        <taxon>Flavobacteriia</taxon>
        <taxon>Flavobacteriales</taxon>
        <taxon>Flavobacteriaceae</taxon>
        <taxon>Meishania</taxon>
    </lineage>
</organism>
<keyword evidence="2" id="KW-1185">Reference proteome</keyword>
<reference evidence="1" key="1">
    <citation type="submission" date="2024-09" db="EMBL/GenBank/DDBJ databases">
        <authorList>
            <person name="Liu J."/>
        </authorList>
    </citation>
    <scope>NUCLEOTIDE SEQUENCE</scope>
    <source>
        <strain evidence="1">NBU2967</strain>
    </source>
</reference>
<name>A0ACC7LMV2_9FLAO</name>